<dbReference type="InterPro" id="IPR014849">
    <property type="entry name" value="EKC/KEOPS_Gon7"/>
</dbReference>
<reference evidence="16" key="1">
    <citation type="journal article" date="2014" name="Genome Announc.">
        <title>Genome sequence and annotation of Acremonium chrysogenum, producer of the beta-lactam antibiotic cephalosporin C.</title>
        <authorList>
            <person name="Terfehr D."/>
            <person name="Dahlmann T.A."/>
            <person name="Specht T."/>
            <person name="Zadra I."/>
            <person name="Kuernsteiner H."/>
            <person name="Kueck U."/>
        </authorList>
    </citation>
    <scope>NUCLEOTIDE SEQUENCE [LARGE SCALE GENOMIC DNA]</scope>
    <source>
        <strain evidence="16">ATCC 11550 / CBS 779.69 / DSM 880 / IAM 14645 / JCM 23072 / IMI 49137</strain>
    </source>
</reference>
<keyword evidence="6" id="KW-0158">Chromosome</keyword>
<evidence type="ECO:0000256" key="2">
    <source>
        <dbReference type="ARBA" id="ARBA00004574"/>
    </source>
</evidence>
<proteinExistence type="inferred from homology"/>
<evidence type="ECO:0000313" key="15">
    <source>
        <dbReference type="EMBL" id="KFH48194.1"/>
    </source>
</evidence>
<evidence type="ECO:0000256" key="6">
    <source>
        <dbReference type="ARBA" id="ARBA00022454"/>
    </source>
</evidence>
<comment type="subunit">
    <text evidence="4">Component of the EKC/KEOPS complex composed of at least BUD32, CGI121, GON7, KAE1 and PCC1; the whole complex dimerizes.</text>
</comment>
<comment type="subcellular location">
    <subcellularLocation>
        <location evidence="2">Chromosome</location>
        <location evidence="2">Telomere</location>
    </subcellularLocation>
    <subcellularLocation>
        <location evidence="1">Nucleus</location>
    </subcellularLocation>
</comment>
<keyword evidence="11" id="KW-0804">Transcription</keyword>
<evidence type="ECO:0000256" key="12">
    <source>
        <dbReference type="ARBA" id="ARBA00023242"/>
    </source>
</evidence>
<organism evidence="15 16">
    <name type="scientific">Hapsidospora chrysogenum (strain ATCC 11550 / CBS 779.69 / DSM 880 / IAM 14645 / JCM 23072 / IMI 49137)</name>
    <name type="common">Acremonium chrysogenum</name>
    <dbReference type="NCBI Taxonomy" id="857340"/>
    <lineage>
        <taxon>Eukaryota</taxon>
        <taxon>Fungi</taxon>
        <taxon>Dikarya</taxon>
        <taxon>Ascomycota</taxon>
        <taxon>Pezizomycotina</taxon>
        <taxon>Sordariomycetes</taxon>
        <taxon>Hypocreomycetidae</taxon>
        <taxon>Hypocreales</taxon>
        <taxon>Bionectriaceae</taxon>
        <taxon>Hapsidospora</taxon>
    </lineage>
</organism>
<feature type="region of interest" description="Disordered" evidence="14">
    <location>
        <begin position="1"/>
        <end position="35"/>
    </location>
</feature>
<keyword evidence="9" id="KW-0805">Transcription regulation</keyword>
<comment type="function">
    <text evidence="13">Component of the EKC/KEOPS complex that is required for the formation of a threonylcarbamoyl group on adenosine at position 37 (t(6)A37) in tRNAs that read codons beginning with adenine. The complex is probably involved in the transfer of the threonylcarbamoyl moiety of threonylcarbamoyl-AMP (TC-AMP) to the N6 group of A37. GON7 likely plays a supporting role to the catalytic subunit KAE1 in the complex. The EKC/KEOPS complex also promotes both telomere uncapping and telomere elongation. The complex is required for efficient recruitment of transcriptional coactivators.</text>
</comment>
<evidence type="ECO:0000256" key="7">
    <source>
        <dbReference type="ARBA" id="ARBA00022694"/>
    </source>
</evidence>
<evidence type="ECO:0000256" key="4">
    <source>
        <dbReference type="ARBA" id="ARBA00011534"/>
    </source>
</evidence>
<evidence type="ECO:0000256" key="3">
    <source>
        <dbReference type="ARBA" id="ARBA00008529"/>
    </source>
</evidence>
<dbReference type="Proteomes" id="UP000029964">
    <property type="component" value="Unassembled WGS sequence"/>
</dbReference>
<feature type="region of interest" description="Disordered" evidence="14">
    <location>
        <begin position="66"/>
        <end position="98"/>
    </location>
</feature>
<evidence type="ECO:0000256" key="14">
    <source>
        <dbReference type="SAM" id="MobiDB-lite"/>
    </source>
</evidence>
<protein>
    <recommendedName>
        <fullName evidence="5">EKC/KEOPS complex subunit GON7</fullName>
    </recommendedName>
</protein>
<evidence type="ECO:0000256" key="11">
    <source>
        <dbReference type="ARBA" id="ARBA00023163"/>
    </source>
</evidence>
<evidence type="ECO:0000256" key="5">
    <source>
        <dbReference type="ARBA" id="ARBA00019746"/>
    </source>
</evidence>
<sequence length="98" mass="10722">MSQDENTLNLSATYSCPGSEPFTFSRSLPAPASTSVADRTKYLSSLREAVASAQDQINKELTERMEEDNARAANGGAKGVDEVKEEENYGEEIQEDED</sequence>
<dbReference type="EMBL" id="JPKY01000004">
    <property type="protein sequence ID" value="KFH48194.1"/>
    <property type="molecule type" value="Genomic_DNA"/>
</dbReference>
<keyword evidence="8" id="KW-0779">Telomere</keyword>
<feature type="compositionally biased region" description="Acidic residues" evidence="14">
    <location>
        <begin position="83"/>
        <end position="98"/>
    </location>
</feature>
<dbReference type="Pfam" id="PF08738">
    <property type="entry name" value="Gon7"/>
    <property type="match status" value="1"/>
</dbReference>
<dbReference type="GO" id="GO:0005634">
    <property type="term" value="C:nucleus"/>
    <property type="evidence" value="ECO:0007669"/>
    <property type="project" value="UniProtKB-SubCell"/>
</dbReference>
<evidence type="ECO:0000256" key="8">
    <source>
        <dbReference type="ARBA" id="ARBA00022895"/>
    </source>
</evidence>
<dbReference type="GO" id="GO:0008033">
    <property type="term" value="P:tRNA processing"/>
    <property type="evidence" value="ECO:0007669"/>
    <property type="project" value="UniProtKB-KW"/>
</dbReference>
<evidence type="ECO:0000313" key="16">
    <source>
        <dbReference type="Proteomes" id="UP000029964"/>
    </source>
</evidence>
<dbReference type="GO" id="GO:0000781">
    <property type="term" value="C:chromosome, telomeric region"/>
    <property type="evidence" value="ECO:0007669"/>
    <property type="project" value="UniProtKB-SubCell"/>
</dbReference>
<dbReference type="OrthoDB" id="2288868at2759"/>
<name>A0A086TFR2_HAPC1</name>
<comment type="caution">
    <text evidence="15">The sequence shown here is derived from an EMBL/GenBank/DDBJ whole genome shotgun (WGS) entry which is preliminary data.</text>
</comment>
<comment type="similarity">
    <text evidence="3">Belongs to the GON7 family.</text>
</comment>
<keyword evidence="12" id="KW-0539">Nucleus</keyword>
<evidence type="ECO:0000256" key="13">
    <source>
        <dbReference type="ARBA" id="ARBA00025393"/>
    </source>
</evidence>
<keyword evidence="7" id="KW-0819">tRNA processing</keyword>
<keyword evidence="10" id="KW-0010">Activator</keyword>
<keyword evidence="16" id="KW-1185">Reference proteome</keyword>
<evidence type="ECO:0000256" key="9">
    <source>
        <dbReference type="ARBA" id="ARBA00023015"/>
    </source>
</evidence>
<gene>
    <name evidence="15" type="ORF">ACRE_008030</name>
</gene>
<dbReference type="AlphaFoldDB" id="A0A086TFR2"/>
<evidence type="ECO:0000256" key="10">
    <source>
        <dbReference type="ARBA" id="ARBA00023159"/>
    </source>
</evidence>
<dbReference type="HOGENOM" id="CLU_146833_1_1_1"/>
<evidence type="ECO:0000256" key="1">
    <source>
        <dbReference type="ARBA" id="ARBA00004123"/>
    </source>
</evidence>
<accession>A0A086TFR2</accession>